<dbReference type="Proteomes" id="UP000635245">
    <property type="component" value="Unassembled WGS sequence"/>
</dbReference>
<evidence type="ECO:0000313" key="3">
    <source>
        <dbReference type="Proteomes" id="UP000635245"/>
    </source>
</evidence>
<feature type="compositionally biased region" description="Basic residues" evidence="1">
    <location>
        <begin position="106"/>
        <end position="153"/>
    </location>
</feature>
<organism evidence="2 3">
    <name type="scientific">Prauserella cavernicola</name>
    <dbReference type="NCBI Taxonomy" id="2800127"/>
    <lineage>
        <taxon>Bacteria</taxon>
        <taxon>Bacillati</taxon>
        <taxon>Actinomycetota</taxon>
        <taxon>Actinomycetes</taxon>
        <taxon>Pseudonocardiales</taxon>
        <taxon>Pseudonocardiaceae</taxon>
        <taxon>Prauserella</taxon>
    </lineage>
</organism>
<dbReference type="InterPro" id="IPR036388">
    <property type="entry name" value="WH-like_DNA-bd_sf"/>
</dbReference>
<dbReference type="Gene3D" id="1.10.10.10">
    <property type="entry name" value="Winged helix-like DNA-binding domain superfamily/Winged helix DNA-binding domain"/>
    <property type="match status" value="1"/>
</dbReference>
<accession>A0A934QVE4</accession>
<sequence length="171" mass="18814">MSRMLHALERGGLVEQDADSRRYRLGWSLLVLVAGAGDAALLRAARPMLRRIVARTGEVALLSVAAGKPVADRAAGGAGPVPARGRLGGAQFPDALHRVRSSAAVRLRRRPGRGAHRRRTARAHPRTRRSPVPRRTARPVAHRAATRLRRRERRGGDRAHLGRRAHPQPRR</sequence>
<evidence type="ECO:0000256" key="1">
    <source>
        <dbReference type="SAM" id="MobiDB-lite"/>
    </source>
</evidence>
<comment type="caution">
    <text evidence="2">The sequence shown here is derived from an EMBL/GenBank/DDBJ whole genome shotgun (WGS) entry which is preliminary data.</text>
</comment>
<gene>
    <name evidence="2" type="ORF">JHE00_17000</name>
</gene>
<keyword evidence="3" id="KW-1185">Reference proteome</keyword>
<name>A0A934QVE4_9PSEU</name>
<feature type="region of interest" description="Disordered" evidence="1">
    <location>
        <begin position="104"/>
        <end position="171"/>
    </location>
</feature>
<proteinExistence type="predicted"/>
<dbReference type="AlphaFoldDB" id="A0A934QVE4"/>
<protein>
    <submittedName>
        <fullName evidence="2">Uncharacterized protein</fullName>
    </submittedName>
</protein>
<reference evidence="2" key="1">
    <citation type="submission" date="2020-12" db="EMBL/GenBank/DDBJ databases">
        <title>Prauserella sp. ASG 168, a novel actinomycete isolated from cave rock.</title>
        <authorList>
            <person name="Suriyachadkun C."/>
        </authorList>
    </citation>
    <scope>NUCLEOTIDE SEQUENCE</scope>
    <source>
        <strain evidence="2">ASG 168</strain>
    </source>
</reference>
<dbReference type="EMBL" id="JAENJH010000003">
    <property type="protein sequence ID" value="MBK1786029.1"/>
    <property type="molecule type" value="Genomic_DNA"/>
</dbReference>
<evidence type="ECO:0000313" key="2">
    <source>
        <dbReference type="EMBL" id="MBK1786029.1"/>
    </source>
</evidence>
<feature type="region of interest" description="Disordered" evidence="1">
    <location>
        <begin position="71"/>
        <end position="92"/>
    </location>
</feature>
<feature type="compositionally biased region" description="Basic residues" evidence="1">
    <location>
        <begin position="161"/>
        <end position="171"/>
    </location>
</feature>
<feature type="compositionally biased region" description="Low complexity" evidence="1">
    <location>
        <begin position="72"/>
        <end position="85"/>
    </location>
</feature>